<protein>
    <submittedName>
        <fullName evidence="9">DMT family transporter</fullName>
    </submittedName>
</protein>
<comment type="caution">
    <text evidence="9">The sequence shown here is derived from an EMBL/GenBank/DDBJ whole genome shotgun (WGS) entry which is preliminary data.</text>
</comment>
<evidence type="ECO:0000256" key="1">
    <source>
        <dbReference type="ARBA" id="ARBA00004651"/>
    </source>
</evidence>
<keyword evidence="4 7" id="KW-0812">Transmembrane</keyword>
<evidence type="ECO:0000256" key="7">
    <source>
        <dbReference type="SAM" id="Phobius"/>
    </source>
</evidence>
<evidence type="ECO:0000256" key="4">
    <source>
        <dbReference type="ARBA" id="ARBA00022692"/>
    </source>
</evidence>
<keyword evidence="6 7" id="KW-0472">Membrane</keyword>
<dbReference type="Pfam" id="PF00892">
    <property type="entry name" value="EamA"/>
    <property type="match status" value="2"/>
</dbReference>
<dbReference type="InterPro" id="IPR037185">
    <property type="entry name" value="EmrE-like"/>
</dbReference>
<keyword evidence="10" id="KW-1185">Reference proteome</keyword>
<name>A0A934HQ64_9CLOT</name>
<feature type="transmembrane region" description="Helical" evidence="7">
    <location>
        <begin position="261"/>
        <end position="279"/>
    </location>
</feature>
<feature type="transmembrane region" description="Helical" evidence="7">
    <location>
        <begin position="51"/>
        <end position="70"/>
    </location>
</feature>
<comment type="subcellular location">
    <subcellularLocation>
        <location evidence="1">Cell membrane</location>
        <topology evidence="1">Multi-pass membrane protein</topology>
    </subcellularLocation>
</comment>
<evidence type="ECO:0000259" key="8">
    <source>
        <dbReference type="Pfam" id="PF00892"/>
    </source>
</evidence>
<keyword evidence="3" id="KW-1003">Cell membrane</keyword>
<evidence type="ECO:0000313" key="9">
    <source>
        <dbReference type="EMBL" id="MBI6872421.1"/>
    </source>
</evidence>
<sequence length="315" mass="34568">MKNKEIFTDKKFVTIIATLCCLLWGSAYPAVKSGYILFNISTGDIPSKIVFAGYRFAAAGIILLILAQKYGKNVFKLSKKNISNLLFLGTVQTTLQYIFFYIGIANTTGVKSSIMNSTVTFFSVILAHYIYVNDKLNMQKIVGCIAGFIGVMMVNFSNDLLSFSFSFWGEGFLVIAAFIFSVGAIYGKKLTKSMDVMVVTGYSLFIGGILLILVGALCGGSVHHFTMASSLLLIYLALLSSAAFSLWNLLLKYNKVGPVSIFNFLTPIFGAILSAVFLGENILEYKNIIALILVCLGIWMVNKEKIISYENAVKS</sequence>
<dbReference type="Proteomes" id="UP000622687">
    <property type="component" value="Unassembled WGS sequence"/>
</dbReference>
<feature type="transmembrane region" description="Helical" evidence="7">
    <location>
        <begin position="141"/>
        <end position="161"/>
    </location>
</feature>
<feature type="transmembrane region" description="Helical" evidence="7">
    <location>
        <begin position="12"/>
        <end position="31"/>
    </location>
</feature>
<feature type="transmembrane region" description="Helical" evidence="7">
    <location>
        <begin position="285"/>
        <end position="301"/>
    </location>
</feature>
<dbReference type="RefSeq" id="WP_211141923.1">
    <property type="nucleotide sequence ID" value="NZ_JAEEGB010000006.1"/>
</dbReference>
<evidence type="ECO:0000256" key="6">
    <source>
        <dbReference type="ARBA" id="ARBA00023136"/>
    </source>
</evidence>
<evidence type="ECO:0000313" key="10">
    <source>
        <dbReference type="Proteomes" id="UP000622687"/>
    </source>
</evidence>
<accession>A0A934HQ64</accession>
<comment type="similarity">
    <text evidence="2">Belongs to the EamA transporter family.</text>
</comment>
<keyword evidence="5 7" id="KW-1133">Transmembrane helix</keyword>
<evidence type="ECO:0000256" key="2">
    <source>
        <dbReference type="ARBA" id="ARBA00007362"/>
    </source>
</evidence>
<dbReference type="AlphaFoldDB" id="A0A934HQ64"/>
<feature type="domain" description="EamA" evidence="8">
    <location>
        <begin position="168"/>
        <end position="302"/>
    </location>
</feature>
<feature type="transmembrane region" description="Helical" evidence="7">
    <location>
        <begin position="199"/>
        <end position="222"/>
    </location>
</feature>
<dbReference type="PANTHER" id="PTHR32322:SF18">
    <property type="entry name" value="S-ADENOSYLMETHIONINE_S-ADENOSYLHOMOCYSTEINE TRANSPORTER"/>
    <property type="match status" value="1"/>
</dbReference>
<feature type="transmembrane region" description="Helical" evidence="7">
    <location>
        <begin position="114"/>
        <end position="132"/>
    </location>
</feature>
<feature type="transmembrane region" description="Helical" evidence="7">
    <location>
        <begin position="82"/>
        <end position="102"/>
    </location>
</feature>
<dbReference type="SUPFAM" id="SSF103481">
    <property type="entry name" value="Multidrug resistance efflux transporter EmrE"/>
    <property type="match status" value="2"/>
</dbReference>
<dbReference type="InterPro" id="IPR000620">
    <property type="entry name" value="EamA_dom"/>
</dbReference>
<dbReference type="GO" id="GO:0005886">
    <property type="term" value="C:plasma membrane"/>
    <property type="evidence" value="ECO:0007669"/>
    <property type="project" value="UniProtKB-SubCell"/>
</dbReference>
<dbReference type="PANTHER" id="PTHR32322">
    <property type="entry name" value="INNER MEMBRANE TRANSPORTER"/>
    <property type="match status" value="1"/>
</dbReference>
<feature type="transmembrane region" description="Helical" evidence="7">
    <location>
        <begin position="167"/>
        <end position="187"/>
    </location>
</feature>
<feature type="transmembrane region" description="Helical" evidence="7">
    <location>
        <begin position="228"/>
        <end position="249"/>
    </location>
</feature>
<reference evidence="9" key="1">
    <citation type="submission" date="2020-12" db="EMBL/GenBank/DDBJ databases">
        <title>Clostridium thailandense sp. nov., a novel acetogenic bacterium isolated from peat land soil in Thailand.</title>
        <authorList>
            <person name="Chaikitkaew S."/>
            <person name="Birkeland N.K."/>
        </authorList>
    </citation>
    <scope>NUCLEOTIDE SEQUENCE</scope>
    <source>
        <strain evidence="9">DSM 17425</strain>
    </source>
</reference>
<dbReference type="InterPro" id="IPR050638">
    <property type="entry name" value="AA-Vitamin_Transporters"/>
</dbReference>
<evidence type="ECO:0000256" key="5">
    <source>
        <dbReference type="ARBA" id="ARBA00022989"/>
    </source>
</evidence>
<proteinExistence type="inferred from homology"/>
<feature type="domain" description="EamA" evidence="8">
    <location>
        <begin position="15"/>
        <end position="155"/>
    </location>
</feature>
<organism evidence="9 10">
    <name type="scientific">Clostridium aciditolerans</name>
    <dbReference type="NCBI Taxonomy" id="339861"/>
    <lineage>
        <taxon>Bacteria</taxon>
        <taxon>Bacillati</taxon>
        <taxon>Bacillota</taxon>
        <taxon>Clostridia</taxon>
        <taxon>Eubacteriales</taxon>
        <taxon>Clostridiaceae</taxon>
        <taxon>Clostridium</taxon>
    </lineage>
</organism>
<gene>
    <name evidence="9" type="ORF">I6U51_06820</name>
</gene>
<dbReference type="EMBL" id="JAEEGB010000006">
    <property type="protein sequence ID" value="MBI6872421.1"/>
    <property type="molecule type" value="Genomic_DNA"/>
</dbReference>
<evidence type="ECO:0000256" key="3">
    <source>
        <dbReference type="ARBA" id="ARBA00022475"/>
    </source>
</evidence>